<dbReference type="AlphaFoldDB" id="A0A502EJN1"/>
<keyword evidence="2 4" id="KW-0238">DNA-binding</keyword>
<dbReference type="PANTHER" id="PTHR30055:SF238">
    <property type="entry name" value="MYCOFACTOCIN BIOSYNTHESIS TRANSCRIPTIONAL REGULATOR MFTR-RELATED"/>
    <property type="match status" value="1"/>
</dbReference>
<dbReference type="GO" id="GO:0003700">
    <property type="term" value="F:DNA-binding transcription factor activity"/>
    <property type="evidence" value="ECO:0007669"/>
    <property type="project" value="TreeGrafter"/>
</dbReference>
<evidence type="ECO:0000256" key="1">
    <source>
        <dbReference type="ARBA" id="ARBA00023015"/>
    </source>
</evidence>
<keyword evidence="3" id="KW-0804">Transcription</keyword>
<dbReference type="InterPro" id="IPR001647">
    <property type="entry name" value="HTH_TetR"/>
</dbReference>
<evidence type="ECO:0000259" key="5">
    <source>
        <dbReference type="PROSITE" id="PS50977"/>
    </source>
</evidence>
<evidence type="ECO:0000313" key="7">
    <source>
        <dbReference type="Proteomes" id="UP000320095"/>
    </source>
</evidence>
<evidence type="ECO:0000256" key="4">
    <source>
        <dbReference type="PROSITE-ProRule" id="PRU00335"/>
    </source>
</evidence>
<name>A0A502EJN1_9MYCO</name>
<dbReference type="InterPro" id="IPR009057">
    <property type="entry name" value="Homeodomain-like_sf"/>
</dbReference>
<evidence type="ECO:0000256" key="2">
    <source>
        <dbReference type="ARBA" id="ARBA00023125"/>
    </source>
</evidence>
<organism evidence="6 7">
    <name type="scientific">Mycolicibacterium hodleri</name>
    <dbReference type="NCBI Taxonomy" id="49897"/>
    <lineage>
        <taxon>Bacteria</taxon>
        <taxon>Bacillati</taxon>
        <taxon>Actinomycetota</taxon>
        <taxon>Actinomycetes</taxon>
        <taxon>Mycobacteriales</taxon>
        <taxon>Mycobacteriaceae</taxon>
        <taxon>Mycolicibacterium</taxon>
    </lineage>
</organism>
<feature type="DNA-binding region" description="H-T-H motif" evidence="4">
    <location>
        <begin position="37"/>
        <end position="56"/>
    </location>
</feature>
<dbReference type="InterPro" id="IPR041347">
    <property type="entry name" value="MftR_C"/>
</dbReference>
<gene>
    <name evidence="6" type="ORF">EAH80_01925</name>
</gene>
<dbReference type="Gene3D" id="1.10.10.60">
    <property type="entry name" value="Homeodomain-like"/>
    <property type="match status" value="1"/>
</dbReference>
<dbReference type="SUPFAM" id="SSF46689">
    <property type="entry name" value="Homeodomain-like"/>
    <property type="match status" value="1"/>
</dbReference>
<protein>
    <submittedName>
        <fullName evidence="6">TetR family transcriptional regulator</fullName>
    </submittedName>
</protein>
<feature type="domain" description="HTH tetR-type" evidence="5">
    <location>
        <begin position="14"/>
        <end position="74"/>
    </location>
</feature>
<dbReference type="Gene3D" id="1.10.357.10">
    <property type="entry name" value="Tetracycline Repressor, domain 2"/>
    <property type="match status" value="1"/>
</dbReference>
<reference evidence="6 7" key="1">
    <citation type="journal article" date="2019" name="Environ. Microbiol.">
        <title>Species interactions and distinct microbial communities in high Arctic permafrost affected cryosols are associated with the CH4 and CO2 gas fluxes.</title>
        <authorList>
            <person name="Altshuler I."/>
            <person name="Hamel J."/>
            <person name="Turney S."/>
            <person name="Magnuson E."/>
            <person name="Levesque R."/>
            <person name="Greer C."/>
            <person name="Whyte L.G."/>
        </authorList>
    </citation>
    <scope>NUCLEOTIDE SEQUENCE [LARGE SCALE GENOMIC DNA]</scope>
    <source>
        <strain evidence="6 7">S5.20</strain>
    </source>
</reference>
<dbReference type="PROSITE" id="PS50977">
    <property type="entry name" value="HTH_TETR_2"/>
    <property type="match status" value="1"/>
</dbReference>
<keyword evidence="1" id="KW-0805">Transcription regulation</keyword>
<sequence length="209" mass="22795">MPTPPIGRRERKRRETRQTLVAAALSLFDTRGYDDVTVVDIAESADLDASTFFRHFGSKEAVLFTDMADFADGIGSALDVRPADEPLLEAIPCAMVELGSRRLLDVELEFLRGKLTESSSALRSLSSVYRERMVDALANAIARRLGTDPTTDPAPYLAATVWAASLDFYRRRIVATATSAELAGTASAELLGDVLDIVRPIWPHLGLAE</sequence>
<dbReference type="PANTHER" id="PTHR30055">
    <property type="entry name" value="HTH-TYPE TRANSCRIPTIONAL REGULATOR RUTR"/>
    <property type="match status" value="1"/>
</dbReference>
<dbReference type="Pfam" id="PF17754">
    <property type="entry name" value="TetR_C_14"/>
    <property type="match status" value="1"/>
</dbReference>
<evidence type="ECO:0000313" key="6">
    <source>
        <dbReference type="EMBL" id="TPG36720.1"/>
    </source>
</evidence>
<accession>A0A502EJN1</accession>
<evidence type="ECO:0000256" key="3">
    <source>
        <dbReference type="ARBA" id="ARBA00023163"/>
    </source>
</evidence>
<dbReference type="Proteomes" id="UP000320095">
    <property type="component" value="Unassembled WGS sequence"/>
</dbReference>
<proteinExistence type="predicted"/>
<dbReference type="GO" id="GO:0000976">
    <property type="term" value="F:transcription cis-regulatory region binding"/>
    <property type="evidence" value="ECO:0007669"/>
    <property type="project" value="TreeGrafter"/>
</dbReference>
<keyword evidence="7" id="KW-1185">Reference proteome</keyword>
<comment type="caution">
    <text evidence="6">The sequence shown here is derived from an EMBL/GenBank/DDBJ whole genome shotgun (WGS) entry which is preliminary data.</text>
</comment>
<dbReference type="InterPro" id="IPR050109">
    <property type="entry name" value="HTH-type_TetR-like_transc_reg"/>
</dbReference>
<dbReference type="EMBL" id="RCZG01000001">
    <property type="protein sequence ID" value="TPG36720.1"/>
    <property type="molecule type" value="Genomic_DNA"/>
</dbReference>
<dbReference type="PRINTS" id="PR00455">
    <property type="entry name" value="HTHTETR"/>
</dbReference>
<dbReference type="Pfam" id="PF00440">
    <property type="entry name" value="TetR_N"/>
    <property type="match status" value="1"/>
</dbReference>